<sequence length="601" mass="64042">MVGKVTTQGDQILKADIARQLFGLDGKGIKVGIISDSFNSLSGLSENVKSGDLPGKANPFGYQQPVTILADTDEPLLDEGRALGQIVHDIAPGAELFFHTFVEENQDGLFADEETFAKAVSTLVAAGVDIIVEDAIVPASLLQDGKAAKAIEAAIDQGVVVVSSAGNNGGISYESVFRPGAEFELEGFQFQAHDFDSTDGVDFFQNINLPEGNTIISPLLGWDDPIGEIKTEYVQFLVNTPELPNLDNIVGISGVISESAVDVPLQGLRYAPENGEQLYFVVAKVGDDISEKPTFIKWVSNANGADRTIDYEYIDEDANNRSVYGHSNAPRSITVGATNIENPTEIRDYSSQGGSPILLDSGGNRLANPILRNKPEIYAPDGVATNFPIDSSFAEFFGTSASAPHIAGIVALMLDRADGNLTPEEIRTKVQNTALSIKEGSGLVQADRAVIESFVSEKIGSDCTDFINGTDSADNLYGNKGADILIGRGGQDYLVGGEGKDILLGGKGNDVLDGGKGNDILIGEKGADRFVLRSLYGQDKILDYHPGEDFFILEDLTFEKLTITQGSFSTSIQVTNTQEKLAELIGIQASTIGVENFIALA</sequence>
<evidence type="ECO:0000256" key="5">
    <source>
        <dbReference type="PROSITE-ProRule" id="PRU01240"/>
    </source>
</evidence>
<keyword evidence="8" id="KW-1185">Reference proteome</keyword>
<dbReference type="SUPFAM" id="SSF51120">
    <property type="entry name" value="beta-Roll"/>
    <property type="match status" value="1"/>
</dbReference>
<dbReference type="PRINTS" id="PR00723">
    <property type="entry name" value="SUBTILISIN"/>
</dbReference>
<dbReference type="AlphaFoldDB" id="A0A8J7HGX9"/>
<organism evidence="7 8">
    <name type="scientific">Atlanticothrix silvestris CENA357</name>
    <dbReference type="NCBI Taxonomy" id="1725252"/>
    <lineage>
        <taxon>Bacteria</taxon>
        <taxon>Bacillati</taxon>
        <taxon>Cyanobacteriota</taxon>
        <taxon>Cyanophyceae</taxon>
        <taxon>Nostocales</taxon>
        <taxon>Nodulariaceae</taxon>
        <taxon>Atlanticothrix</taxon>
        <taxon>Atlanticothrix silvestris</taxon>
    </lineage>
</organism>
<dbReference type="InterPro" id="IPR000209">
    <property type="entry name" value="Peptidase_S8/S53_dom"/>
</dbReference>
<dbReference type="Gene3D" id="3.40.50.200">
    <property type="entry name" value="Peptidase S8/S53 domain"/>
    <property type="match status" value="2"/>
</dbReference>
<dbReference type="InterPro" id="IPR023828">
    <property type="entry name" value="Peptidase_S8_Ser-AS"/>
</dbReference>
<dbReference type="InterPro" id="IPR011049">
    <property type="entry name" value="Serralysin-like_metalloprot_C"/>
</dbReference>
<evidence type="ECO:0000256" key="1">
    <source>
        <dbReference type="ARBA" id="ARBA00011073"/>
    </source>
</evidence>
<evidence type="ECO:0000313" key="7">
    <source>
        <dbReference type="EMBL" id="MBH8554939.1"/>
    </source>
</evidence>
<dbReference type="Gene3D" id="2.150.10.10">
    <property type="entry name" value="Serralysin-like metalloprotease, C-terminal"/>
    <property type="match status" value="1"/>
</dbReference>
<evidence type="ECO:0000313" key="8">
    <source>
        <dbReference type="Proteomes" id="UP000599391"/>
    </source>
</evidence>
<comment type="caution">
    <text evidence="7">The sequence shown here is derived from an EMBL/GenBank/DDBJ whole genome shotgun (WGS) entry which is preliminary data.</text>
</comment>
<reference evidence="7 8" key="1">
    <citation type="journal article" date="2021" name="Int. J. Syst. Evol. Microbiol.">
        <title>Amazonocrinis nigriterrae gen. nov., sp. nov., Atlanticothrix silvestris gen. nov., sp. nov. and Dendronalium phyllosphericum gen. nov., sp. nov., nostocacean cyanobacteria from Brazilian environments.</title>
        <authorList>
            <person name="Alvarenga D.O."/>
            <person name="Andreote A.P.D."/>
            <person name="Branco L.H.Z."/>
            <person name="Delbaje E."/>
            <person name="Cruz R.B."/>
            <person name="Varani A.M."/>
            <person name="Fiore M.F."/>
        </authorList>
    </citation>
    <scope>NUCLEOTIDE SEQUENCE [LARGE SCALE GENOMIC DNA]</scope>
    <source>
        <strain evidence="7 8">CENA357</strain>
    </source>
</reference>
<feature type="domain" description="Peptidase S8/S53" evidence="6">
    <location>
        <begin position="307"/>
        <end position="442"/>
    </location>
</feature>
<dbReference type="PROSITE" id="PS51892">
    <property type="entry name" value="SUBTILASE"/>
    <property type="match status" value="1"/>
</dbReference>
<dbReference type="Pfam" id="PF00353">
    <property type="entry name" value="HemolysinCabind"/>
    <property type="match status" value="2"/>
</dbReference>
<dbReference type="SUPFAM" id="SSF52743">
    <property type="entry name" value="Subtilisin-like"/>
    <property type="match status" value="1"/>
</dbReference>
<evidence type="ECO:0000256" key="3">
    <source>
        <dbReference type="ARBA" id="ARBA00022801"/>
    </source>
</evidence>
<comment type="similarity">
    <text evidence="1 5">Belongs to the peptidase S8 family.</text>
</comment>
<dbReference type="InterPro" id="IPR050131">
    <property type="entry name" value="Peptidase_S8_subtilisin-like"/>
</dbReference>
<keyword evidence="2" id="KW-0645">Protease</keyword>
<dbReference type="InterPro" id="IPR034075">
    <property type="entry name" value="Glr3161-like_dom"/>
</dbReference>
<dbReference type="RefSeq" id="WP_214441164.1">
    <property type="nucleotide sequence ID" value="NZ_JAECZB010000085.1"/>
</dbReference>
<protein>
    <submittedName>
        <fullName evidence="7">S8 family serine peptidase</fullName>
    </submittedName>
</protein>
<dbReference type="CDD" id="cd05562">
    <property type="entry name" value="Peptidases_S53_like"/>
    <property type="match status" value="1"/>
</dbReference>
<dbReference type="InterPro" id="IPR001343">
    <property type="entry name" value="Hemolysn_Ca-bd"/>
</dbReference>
<dbReference type="GO" id="GO:0005509">
    <property type="term" value="F:calcium ion binding"/>
    <property type="evidence" value="ECO:0007669"/>
    <property type="project" value="InterPro"/>
</dbReference>
<keyword evidence="3" id="KW-0378">Hydrolase</keyword>
<proteinExistence type="inferred from homology"/>
<evidence type="ECO:0000259" key="6">
    <source>
        <dbReference type="Pfam" id="PF00082"/>
    </source>
</evidence>
<gene>
    <name evidence="7" type="ORF">I8751_21835</name>
</gene>
<dbReference type="GO" id="GO:0004252">
    <property type="term" value="F:serine-type endopeptidase activity"/>
    <property type="evidence" value="ECO:0007669"/>
    <property type="project" value="InterPro"/>
</dbReference>
<dbReference type="InterPro" id="IPR036852">
    <property type="entry name" value="Peptidase_S8/S53_dom_sf"/>
</dbReference>
<keyword evidence="4" id="KW-0720">Serine protease</keyword>
<evidence type="ECO:0000256" key="4">
    <source>
        <dbReference type="ARBA" id="ARBA00022825"/>
    </source>
</evidence>
<dbReference type="Proteomes" id="UP000599391">
    <property type="component" value="Unassembled WGS sequence"/>
</dbReference>
<evidence type="ECO:0000256" key="2">
    <source>
        <dbReference type="ARBA" id="ARBA00022670"/>
    </source>
</evidence>
<dbReference type="PANTHER" id="PTHR43806">
    <property type="entry name" value="PEPTIDASE S8"/>
    <property type="match status" value="1"/>
</dbReference>
<accession>A0A8J7HGX9</accession>
<dbReference type="PROSITE" id="PS00330">
    <property type="entry name" value="HEMOLYSIN_CALCIUM"/>
    <property type="match status" value="2"/>
</dbReference>
<dbReference type="PRINTS" id="PR00313">
    <property type="entry name" value="CABNDNGRPT"/>
</dbReference>
<dbReference type="InterPro" id="IPR015500">
    <property type="entry name" value="Peptidase_S8_subtilisin-rel"/>
</dbReference>
<comment type="caution">
    <text evidence="5">Lacks conserved residue(s) required for the propagation of feature annotation.</text>
</comment>
<dbReference type="PANTHER" id="PTHR43806:SF11">
    <property type="entry name" value="CEREVISIN-RELATED"/>
    <property type="match status" value="1"/>
</dbReference>
<dbReference type="GO" id="GO:0006508">
    <property type="term" value="P:proteolysis"/>
    <property type="evidence" value="ECO:0007669"/>
    <property type="project" value="UniProtKB-KW"/>
</dbReference>
<dbReference type="PROSITE" id="PS00138">
    <property type="entry name" value="SUBTILASE_SER"/>
    <property type="match status" value="1"/>
</dbReference>
<dbReference type="Pfam" id="PF00082">
    <property type="entry name" value="Peptidase_S8"/>
    <property type="match status" value="1"/>
</dbReference>
<name>A0A8J7HGX9_9CYAN</name>
<dbReference type="EMBL" id="JAECZB010000085">
    <property type="protein sequence ID" value="MBH8554939.1"/>
    <property type="molecule type" value="Genomic_DNA"/>
</dbReference>
<dbReference type="InterPro" id="IPR018511">
    <property type="entry name" value="Hemolysin-typ_Ca-bd_CS"/>
</dbReference>